<sequence length="51" mass="5660">MEYFSEILSFITGLAAGWVLKVTIDKSRNSTMIKNNNVSGDLAGRNVIKKQ</sequence>
<organism evidence="1">
    <name type="scientific">bacterium 19PA01SH03</name>
    <dbReference type="NCBI Taxonomy" id="2920705"/>
    <lineage>
        <taxon>Bacteria</taxon>
    </lineage>
</organism>
<evidence type="ECO:0008006" key="2">
    <source>
        <dbReference type="Google" id="ProtNLM"/>
    </source>
</evidence>
<proteinExistence type="predicted"/>
<gene>
    <name evidence="1" type="ORF">MRN70_02325</name>
</gene>
<dbReference type="EMBL" id="CP095338">
    <property type="protein sequence ID" value="XAG21690.1"/>
    <property type="molecule type" value="Genomic_DNA"/>
</dbReference>
<accession>A0AAU6SP21</accession>
<dbReference type="AlphaFoldDB" id="A0AAU6SP21"/>
<name>A0AAU6SP21_UNCXX</name>
<evidence type="ECO:0000313" key="1">
    <source>
        <dbReference type="EMBL" id="XAG21690.1"/>
    </source>
</evidence>
<protein>
    <recommendedName>
        <fullName evidence="2">Phage protein</fullName>
    </recommendedName>
</protein>
<reference evidence="1" key="1">
    <citation type="submission" date="2022-03" db="EMBL/GenBank/DDBJ databases">
        <title>Sea Food Isolates.</title>
        <authorList>
            <person name="Li c."/>
        </authorList>
    </citation>
    <scope>NUCLEOTIDE SEQUENCE</scope>
    <source>
        <strain evidence="1">19PA01SH03</strain>
    </source>
</reference>